<dbReference type="CDD" id="cd01651">
    <property type="entry name" value="RT_G2_intron"/>
    <property type="match status" value="1"/>
</dbReference>
<name>A0A7U0KSN2_9STRA</name>
<sequence>MVKNWEDINWKNSSLVIHDLQRKIFDASAKEKGLSIKPKTREFQRKLINCDEAKRIAVRKISQDNRGKRTPGVDGISKIGPKKRLELTKQLRLDGKADPIRRVLIPKGDKTRPLGIPTMRDRAKQCLVAMALEPEWEALFDSNSYGFRPGYSQGDAKWMVTRQIQGGPKFFLDADIKGCFDNISHEYLLNKLSTMRMVERQIKSWLEAGILDTSGNSEGRIEENTVGTPQGGTLSPLLANIALDGMEKRLYEELRNKVRIIRFADDFVVFSDKLENVLASKKILAQYLKPIGLEFSKEKTRIGHTMIPYEGQKPGLDFLGFNFKNYKVSKHRGVKNTRGAKQEFLQVTKPSDKAIKKHKDAIRKILRVYKQAPMQSVMEALSSIIKGWTWYFSLSQSTETFTMLDGWIWKRLWRWAVKRHKSARKAKKECFSVKGWAFGFVDKDGHRWVLKRYDSTQVRRFVKIRKGASIYNGKLRYFAERMSMHNPRIKRLGGLLVSQEYKCAKCQFYLLPNDIVELHHVLDDNKVRTGEIKFVHGHCHDLIHGNNLHSSSVDNGQEPCELRSSRTVRE</sequence>
<dbReference type="GeneID" id="67154254"/>
<accession>A0A7U0KSN2</accession>
<feature type="domain" description="Reverse transcriptase" evidence="1">
    <location>
        <begin position="86"/>
        <end position="323"/>
    </location>
</feature>
<dbReference type="GO" id="GO:0003964">
    <property type="term" value="F:RNA-directed DNA polymerase activity"/>
    <property type="evidence" value="ECO:0007669"/>
    <property type="project" value="UniProtKB-KW"/>
</dbReference>
<evidence type="ECO:0000259" key="1">
    <source>
        <dbReference type="PROSITE" id="PS50878"/>
    </source>
</evidence>
<reference evidence="2" key="1">
    <citation type="journal article" date="2021" name="Genome Biol. Evol.">
        <title>Mitochondrial genome evolution in pelagophyte algae.</title>
        <authorList>
            <person name="Sibbald S.J."/>
            <person name="Lawton M."/>
            <person name="Archibald J.M."/>
        </authorList>
    </citation>
    <scope>NUCLEOTIDE SEQUENCE</scope>
    <source>
        <strain evidence="2">CCMP1756</strain>
    </source>
</reference>
<dbReference type="AlphaFoldDB" id="A0A7U0KSN2"/>
<dbReference type="Pfam" id="PF08388">
    <property type="entry name" value="GIIM"/>
    <property type="match status" value="1"/>
</dbReference>
<dbReference type="InterPro" id="IPR000477">
    <property type="entry name" value="RT_dom"/>
</dbReference>
<dbReference type="EMBL" id="MW438349">
    <property type="protein sequence ID" value="QQW50373.1"/>
    <property type="molecule type" value="Genomic_DNA"/>
</dbReference>
<dbReference type="InterPro" id="IPR043128">
    <property type="entry name" value="Rev_trsase/Diguanyl_cyclase"/>
</dbReference>
<dbReference type="InterPro" id="IPR025960">
    <property type="entry name" value="RVT_N"/>
</dbReference>
<geneLocation type="mitochondrion" evidence="2"/>
<dbReference type="InterPro" id="IPR051083">
    <property type="entry name" value="GrpII_Intron_Splice-Mob/Def"/>
</dbReference>
<keyword evidence="2" id="KW-0496">Mitochondrion</keyword>
<keyword evidence="2" id="KW-0548">Nucleotidyltransferase</keyword>
<dbReference type="Gene3D" id="3.30.70.270">
    <property type="match status" value="1"/>
</dbReference>
<organism evidence="2">
    <name type="scientific">Pelagomonas calceolata</name>
    <dbReference type="NCBI Taxonomy" id="35677"/>
    <lineage>
        <taxon>Eukaryota</taxon>
        <taxon>Sar</taxon>
        <taxon>Stramenopiles</taxon>
        <taxon>Ochrophyta</taxon>
        <taxon>Pelagophyceae</taxon>
        <taxon>Pelagomonadales</taxon>
        <taxon>Pelagomonadaceae</taxon>
        <taxon>Pelagomonas</taxon>
    </lineage>
</organism>
<dbReference type="Pfam" id="PF13655">
    <property type="entry name" value="RVT_N"/>
    <property type="match status" value="1"/>
</dbReference>
<dbReference type="PANTHER" id="PTHR34047">
    <property type="entry name" value="NUCLEAR INTRON MATURASE 1, MITOCHONDRIAL-RELATED"/>
    <property type="match status" value="1"/>
</dbReference>
<dbReference type="PROSITE" id="PS50878">
    <property type="entry name" value="RT_POL"/>
    <property type="match status" value="1"/>
</dbReference>
<dbReference type="InterPro" id="IPR013597">
    <property type="entry name" value="Mat_intron_G2"/>
</dbReference>
<dbReference type="Pfam" id="PF00078">
    <property type="entry name" value="RVT_1"/>
    <property type="match status" value="1"/>
</dbReference>
<protein>
    <submittedName>
        <fullName evidence="2">Group II intron reverse transcriptase/maturase</fullName>
    </submittedName>
</protein>
<dbReference type="PANTHER" id="PTHR34047:SF10">
    <property type="entry name" value="GROUP II INTRON-ASSOCIATED OPEN READING FRAME"/>
    <property type="match status" value="1"/>
</dbReference>
<keyword evidence="2" id="KW-0695">RNA-directed DNA polymerase</keyword>
<proteinExistence type="predicted"/>
<dbReference type="InterPro" id="IPR043502">
    <property type="entry name" value="DNA/RNA_pol_sf"/>
</dbReference>
<keyword evidence="2" id="KW-0808">Transferase</keyword>
<evidence type="ECO:0000313" key="2">
    <source>
        <dbReference type="EMBL" id="QQW50373.1"/>
    </source>
</evidence>
<dbReference type="SUPFAM" id="SSF56672">
    <property type="entry name" value="DNA/RNA polymerases"/>
    <property type="match status" value="1"/>
</dbReference>
<dbReference type="RefSeq" id="YP_010152725.1">
    <property type="nucleotide sequence ID" value="NC_057168.1"/>
</dbReference>